<dbReference type="AlphaFoldDB" id="A0A939PEQ9"/>
<sequence length="717" mass="78929">MPTIKRTAEGDGGYFDPHTHFSGIPHYRVLGRLTPDGDLLIQQWRTKPLAGELNGASNEVIEDFLARHVIPPVTGTVPVHVKPPHKQDGEREKRLAGILYDLETRLLLMQVLGLGWGLGGLSAGDETRLAENAGTLIKIIRTGCDAVAAAVPEGEVRAELKELAKETSRKRPEQAAVERLAAAVLTVPIEQTEVAYEGLPKVVRHVCQNALTATPQNDYDSAYVGRGLLPIAIPALLGAGMRELRRQNIQFSEQSVPVWSMTGKWRENEAAATAVEQAEQQGVVVRWLPMLAGAFLGWVGDSHEYREDPSWSMLRLRDAAREKEVRPAGASGAALECLSTHLAGPYDDWTRRWAEFAPMPWPKRTKPTMHEEIAGWIDQMEAAVRYQVRYTTGFDIASPERTWYTRHGALLFERVLRMLFKVAREQRRPLVAHVHVGEGYPGFVDTDATDVRAAMKRKDQPGLRILYDPDTKLPAHYLCGENNVQQILNAVQRFRSALAKEEGGRALTDFDRYVRVRFGHVTHASLLQAQQMADAGIWADVNLSSNLATGALAFVQETEALSAQTGNVAGIIKQAATVVAQQPNAPLFKQHALVTLLTCGVPTVLGTDGGGIEHSEMSREYALAGAILANAAAEVDTGSFTILSSAKRPMLLKLDKVTKEALHRRLDVARLYEYQNAHHAWTESWERVPAPPTLPGIRDAELDKTLHGVFLDAVAGT</sequence>
<gene>
    <name evidence="1" type="ORF">J4573_14685</name>
</gene>
<name>A0A939PEQ9_9ACTN</name>
<evidence type="ECO:0000313" key="1">
    <source>
        <dbReference type="EMBL" id="MBO2448349.1"/>
    </source>
</evidence>
<dbReference type="Gene3D" id="3.20.20.140">
    <property type="entry name" value="Metal-dependent hydrolases"/>
    <property type="match status" value="1"/>
</dbReference>
<organism evidence="1 2">
    <name type="scientific">Actinomadura barringtoniae</name>
    <dbReference type="NCBI Taxonomy" id="1427535"/>
    <lineage>
        <taxon>Bacteria</taxon>
        <taxon>Bacillati</taxon>
        <taxon>Actinomycetota</taxon>
        <taxon>Actinomycetes</taxon>
        <taxon>Streptosporangiales</taxon>
        <taxon>Thermomonosporaceae</taxon>
        <taxon>Actinomadura</taxon>
    </lineage>
</organism>
<dbReference type="EMBL" id="JAGEOJ010000005">
    <property type="protein sequence ID" value="MBO2448349.1"/>
    <property type="molecule type" value="Genomic_DNA"/>
</dbReference>
<dbReference type="InterPro" id="IPR032466">
    <property type="entry name" value="Metal_Hydrolase"/>
</dbReference>
<comment type="caution">
    <text evidence="1">The sequence shown here is derived from an EMBL/GenBank/DDBJ whole genome shotgun (WGS) entry which is preliminary data.</text>
</comment>
<dbReference type="SUPFAM" id="SSF51556">
    <property type="entry name" value="Metallo-dependent hydrolases"/>
    <property type="match status" value="1"/>
</dbReference>
<dbReference type="Proteomes" id="UP000669179">
    <property type="component" value="Unassembled WGS sequence"/>
</dbReference>
<keyword evidence="2" id="KW-1185">Reference proteome</keyword>
<proteinExistence type="predicted"/>
<reference evidence="1" key="1">
    <citation type="submission" date="2021-03" db="EMBL/GenBank/DDBJ databases">
        <authorList>
            <person name="Kanchanasin P."/>
            <person name="Saeng-In P."/>
            <person name="Phongsopitanun W."/>
            <person name="Yuki M."/>
            <person name="Kudo T."/>
            <person name="Ohkuma M."/>
            <person name="Tanasupawat S."/>
        </authorList>
    </citation>
    <scope>NUCLEOTIDE SEQUENCE</scope>
    <source>
        <strain evidence="1">GKU 128</strain>
    </source>
</reference>
<accession>A0A939PEQ9</accession>
<dbReference type="RefSeq" id="WP_208255987.1">
    <property type="nucleotide sequence ID" value="NZ_JAGEOJ010000005.1"/>
</dbReference>
<protein>
    <submittedName>
        <fullName evidence="1">Uncharacterized protein</fullName>
    </submittedName>
</protein>
<evidence type="ECO:0000313" key="2">
    <source>
        <dbReference type="Proteomes" id="UP000669179"/>
    </source>
</evidence>